<gene>
    <name evidence="1" type="ORF">COV95_01355</name>
</gene>
<dbReference type="Proteomes" id="UP000229834">
    <property type="component" value="Unassembled WGS sequence"/>
</dbReference>
<name>A0A2H0K6T9_9BACT</name>
<evidence type="ECO:0000313" key="2">
    <source>
        <dbReference type="Proteomes" id="UP000229834"/>
    </source>
</evidence>
<dbReference type="EMBL" id="PCVC01000042">
    <property type="protein sequence ID" value="PIQ66956.1"/>
    <property type="molecule type" value="Genomic_DNA"/>
</dbReference>
<dbReference type="AlphaFoldDB" id="A0A2H0K6T9"/>
<comment type="caution">
    <text evidence="1">The sequence shown here is derived from an EMBL/GenBank/DDBJ whole genome shotgun (WGS) entry which is preliminary data.</text>
</comment>
<sequence length="186" mass="21144">MRHKTLISRNLLQIFMRQNKLEETVAFLYFIGHKKNLQNFYAFCKKYNYLLHEPTSNKILFHGSTKIITALEPSTSVNQKGRMEQTAFVYATDDPNYAIFLALLNIKENGGASVYAGSHLTKLSISLGFVNGSSKLKDGHVHIIDSSGFKKTKNREYKSNKKIEVLFSIPVSPENLTVPIYLQIKP</sequence>
<protein>
    <submittedName>
        <fullName evidence="1">Uncharacterized protein</fullName>
    </submittedName>
</protein>
<evidence type="ECO:0000313" key="1">
    <source>
        <dbReference type="EMBL" id="PIQ66956.1"/>
    </source>
</evidence>
<reference evidence="1 2" key="1">
    <citation type="submission" date="2017-09" db="EMBL/GenBank/DDBJ databases">
        <title>Depth-based differentiation of microbial function through sediment-hosted aquifers and enrichment of novel symbionts in the deep terrestrial subsurface.</title>
        <authorList>
            <person name="Probst A.J."/>
            <person name="Ladd B."/>
            <person name="Jarett J.K."/>
            <person name="Geller-Mcgrath D.E."/>
            <person name="Sieber C.M."/>
            <person name="Emerson J.B."/>
            <person name="Anantharaman K."/>
            <person name="Thomas B.C."/>
            <person name="Malmstrom R."/>
            <person name="Stieglmeier M."/>
            <person name="Klingl A."/>
            <person name="Woyke T."/>
            <person name="Ryan C.M."/>
            <person name="Banfield J.F."/>
        </authorList>
    </citation>
    <scope>NUCLEOTIDE SEQUENCE [LARGE SCALE GENOMIC DNA]</scope>
    <source>
        <strain evidence="1">CG11_big_fil_rev_8_21_14_0_20_40_24</strain>
    </source>
</reference>
<organism evidence="1 2">
    <name type="scientific">Candidatus Zambryskibacteria bacterium CG11_big_fil_rev_8_21_14_0_20_40_24</name>
    <dbReference type="NCBI Taxonomy" id="1975116"/>
    <lineage>
        <taxon>Bacteria</taxon>
        <taxon>Candidatus Zambryskiibacteriota</taxon>
    </lineage>
</organism>
<accession>A0A2H0K6T9</accession>
<proteinExistence type="predicted"/>